<sequence length="300" mass="33012">MTPIWILLLLQLQLTREEDAYVQKGQDRELPCSLDESLSGAEELTWSYEVRVARTQRGALFRGVAGQALKREDAWERLSVFPNHSLYLRGAEDGDTGTYWCSVQGVTRNTYHLNVVTGTHTVLTTGDANTTCHQFSCAIAERQPLPAVMWSVDGQRVQDTGGQDRHRLFWGSRASLLQACWNRSDQGPRRKKSRVMCELKGTWVTFDHAGAAKDPPAPNVRGPACSSAWIPLAVCATLEFLLLLALGAALCRRGRPDRRSHLGDVPTYTQPDPPGPKSQAQLYENVGLGYAAGGADPALP</sequence>
<evidence type="ECO:0000256" key="5">
    <source>
        <dbReference type="ARBA" id="ARBA00023157"/>
    </source>
</evidence>
<protein>
    <recommendedName>
        <fullName evidence="10">Ig-like domain-containing protein</fullName>
    </recommendedName>
</protein>
<dbReference type="SMART" id="SM00409">
    <property type="entry name" value="IG"/>
    <property type="match status" value="1"/>
</dbReference>
<name>A0A8C3SCR7_CHESE</name>
<comment type="subcellular location">
    <subcellularLocation>
        <location evidence="1">Cell membrane</location>
    </subcellularLocation>
</comment>
<keyword evidence="3 9" id="KW-0732">Signal</keyword>
<keyword evidence="8" id="KW-1133">Transmembrane helix</keyword>
<dbReference type="Proteomes" id="UP000694403">
    <property type="component" value="Unplaced"/>
</dbReference>
<dbReference type="AlphaFoldDB" id="A0A8C3SCR7"/>
<evidence type="ECO:0000256" key="6">
    <source>
        <dbReference type="ARBA" id="ARBA00023180"/>
    </source>
</evidence>
<feature type="region of interest" description="Disordered" evidence="7">
    <location>
        <begin position="260"/>
        <end position="280"/>
    </location>
</feature>
<evidence type="ECO:0000313" key="11">
    <source>
        <dbReference type="Ensembl" id="ENSCSRP00000012333.1"/>
    </source>
</evidence>
<dbReference type="PANTHER" id="PTHR32286:SF10">
    <property type="entry name" value="LYMPHOCYTE ANTIGEN 6 COMPLEX LOCUS PROTEIN G6F"/>
    <property type="match status" value="1"/>
</dbReference>
<evidence type="ECO:0000256" key="3">
    <source>
        <dbReference type="ARBA" id="ARBA00022729"/>
    </source>
</evidence>
<dbReference type="InterPro" id="IPR036179">
    <property type="entry name" value="Ig-like_dom_sf"/>
</dbReference>
<evidence type="ECO:0000313" key="12">
    <source>
        <dbReference type="Proteomes" id="UP000694403"/>
    </source>
</evidence>
<dbReference type="Gene3D" id="2.60.40.10">
    <property type="entry name" value="Immunoglobulins"/>
    <property type="match status" value="1"/>
</dbReference>
<dbReference type="InterPro" id="IPR003599">
    <property type="entry name" value="Ig_sub"/>
</dbReference>
<evidence type="ECO:0000256" key="4">
    <source>
        <dbReference type="ARBA" id="ARBA00023136"/>
    </source>
</evidence>
<dbReference type="SUPFAM" id="SSF48726">
    <property type="entry name" value="Immunoglobulin"/>
    <property type="match status" value="1"/>
</dbReference>
<feature type="chain" id="PRO_5034751122" description="Ig-like domain-containing protein" evidence="9">
    <location>
        <begin position="18"/>
        <end position="300"/>
    </location>
</feature>
<evidence type="ECO:0000256" key="7">
    <source>
        <dbReference type="SAM" id="MobiDB-lite"/>
    </source>
</evidence>
<evidence type="ECO:0000256" key="8">
    <source>
        <dbReference type="SAM" id="Phobius"/>
    </source>
</evidence>
<dbReference type="GO" id="GO:0005886">
    <property type="term" value="C:plasma membrane"/>
    <property type="evidence" value="ECO:0007669"/>
    <property type="project" value="UniProtKB-SubCell"/>
</dbReference>
<dbReference type="PANTHER" id="PTHR32286">
    <property type="entry name" value="LYMPHOCYTE ANTIGEN 6 COMPLEX LOCUS PROTEIN G6F"/>
    <property type="match status" value="1"/>
</dbReference>
<dbReference type="InterPro" id="IPR013783">
    <property type="entry name" value="Ig-like_fold"/>
</dbReference>
<accession>A0A8C3SCR7</accession>
<dbReference type="PROSITE" id="PS50835">
    <property type="entry name" value="IG_LIKE"/>
    <property type="match status" value="1"/>
</dbReference>
<keyword evidence="6" id="KW-0325">Glycoprotein</keyword>
<keyword evidence="2" id="KW-1003">Cell membrane</keyword>
<proteinExistence type="predicted"/>
<evidence type="ECO:0000256" key="1">
    <source>
        <dbReference type="ARBA" id="ARBA00004236"/>
    </source>
</evidence>
<feature type="domain" description="Ig-like" evidence="10">
    <location>
        <begin position="3"/>
        <end position="117"/>
    </location>
</feature>
<keyword evidence="12" id="KW-1185">Reference proteome</keyword>
<dbReference type="InterPro" id="IPR026524">
    <property type="entry name" value="LY6G6d/LY6G6f"/>
</dbReference>
<evidence type="ECO:0000256" key="9">
    <source>
        <dbReference type="SAM" id="SignalP"/>
    </source>
</evidence>
<reference evidence="11" key="1">
    <citation type="submission" date="2025-08" db="UniProtKB">
        <authorList>
            <consortium name="Ensembl"/>
        </authorList>
    </citation>
    <scope>IDENTIFICATION</scope>
</reference>
<evidence type="ECO:0000256" key="2">
    <source>
        <dbReference type="ARBA" id="ARBA00022475"/>
    </source>
</evidence>
<dbReference type="Ensembl" id="ENSCSRT00000012820.1">
    <property type="protein sequence ID" value="ENSCSRP00000012333.1"/>
    <property type="gene ID" value="ENSCSRG00000009288.1"/>
</dbReference>
<feature type="signal peptide" evidence="9">
    <location>
        <begin position="1"/>
        <end position="17"/>
    </location>
</feature>
<keyword evidence="5" id="KW-1015">Disulfide bond</keyword>
<keyword evidence="8" id="KW-0812">Transmembrane</keyword>
<keyword evidence="4 8" id="KW-0472">Membrane</keyword>
<reference evidence="11" key="2">
    <citation type="submission" date="2025-09" db="UniProtKB">
        <authorList>
            <consortium name="Ensembl"/>
        </authorList>
    </citation>
    <scope>IDENTIFICATION</scope>
</reference>
<dbReference type="InterPro" id="IPR007110">
    <property type="entry name" value="Ig-like_dom"/>
</dbReference>
<feature type="transmembrane region" description="Helical" evidence="8">
    <location>
        <begin position="228"/>
        <end position="251"/>
    </location>
</feature>
<evidence type="ECO:0000259" key="10">
    <source>
        <dbReference type="PROSITE" id="PS50835"/>
    </source>
</evidence>
<organism evidence="11 12">
    <name type="scientific">Chelydra serpentina</name>
    <name type="common">Snapping turtle</name>
    <name type="synonym">Testudo serpentina</name>
    <dbReference type="NCBI Taxonomy" id="8475"/>
    <lineage>
        <taxon>Eukaryota</taxon>
        <taxon>Metazoa</taxon>
        <taxon>Chordata</taxon>
        <taxon>Craniata</taxon>
        <taxon>Vertebrata</taxon>
        <taxon>Euteleostomi</taxon>
        <taxon>Archelosauria</taxon>
        <taxon>Testudinata</taxon>
        <taxon>Testudines</taxon>
        <taxon>Cryptodira</taxon>
        <taxon>Durocryptodira</taxon>
        <taxon>Americhelydia</taxon>
        <taxon>Chelydroidea</taxon>
        <taxon>Chelydridae</taxon>
        <taxon>Chelydra</taxon>
    </lineage>
</organism>